<evidence type="ECO:0000313" key="2">
    <source>
        <dbReference type="Proteomes" id="UP001139263"/>
    </source>
</evidence>
<dbReference type="EMBL" id="JALBUF010000001">
    <property type="protein sequence ID" value="MCI0182516.1"/>
    <property type="molecule type" value="Genomic_DNA"/>
</dbReference>
<keyword evidence="2" id="KW-1185">Reference proteome</keyword>
<dbReference type="RefSeq" id="WP_241712104.1">
    <property type="nucleotide sequence ID" value="NZ_JALBUF010000001.1"/>
</dbReference>
<sequence length="58" mass="6453">MMALDERSERDEVLVIHGVPIILDPFTASLAQEPLIVEYDEYEDSFAIHSEGAGDSQC</sequence>
<comment type="caution">
    <text evidence="1">The sequence shown here is derived from an EMBL/GenBank/DDBJ whole genome shotgun (WGS) entry which is preliminary data.</text>
</comment>
<accession>A0A9X2ADW6</accession>
<proteinExistence type="predicted"/>
<protein>
    <submittedName>
        <fullName evidence="1">Uncharacterized protein</fullName>
    </submittedName>
</protein>
<organism evidence="1 2">
    <name type="scientific">Sulfoacidibacillus ferrooxidans</name>
    <dbReference type="NCBI Taxonomy" id="2005001"/>
    <lineage>
        <taxon>Bacteria</taxon>
        <taxon>Bacillati</taxon>
        <taxon>Bacillota</taxon>
        <taxon>Bacilli</taxon>
        <taxon>Bacillales</taxon>
        <taxon>Alicyclobacillaceae</taxon>
        <taxon>Sulfoacidibacillus</taxon>
    </lineage>
</organism>
<dbReference type="Proteomes" id="UP001139263">
    <property type="component" value="Unassembled WGS sequence"/>
</dbReference>
<dbReference type="AlphaFoldDB" id="A0A9X2ADW6"/>
<evidence type="ECO:0000313" key="1">
    <source>
        <dbReference type="EMBL" id="MCI0182516.1"/>
    </source>
</evidence>
<name>A0A9X2ADW6_9BACL</name>
<gene>
    <name evidence="1" type="ORF">MM817_00776</name>
</gene>
<reference evidence="1" key="1">
    <citation type="submission" date="2022-03" db="EMBL/GenBank/DDBJ databases">
        <title>Draft Genome Sequence of Firmicute Strain S0AB, a Heterotrophic Iron/Sulfur-Oxidizing Extreme Acidophile.</title>
        <authorList>
            <person name="Vergara E."/>
            <person name="Pakostova E."/>
            <person name="Johnson D.B."/>
            <person name="Holmes D.S."/>
        </authorList>
    </citation>
    <scope>NUCLEOTIDE SEQUENCE</scope>
    <source>
        <strain evidence="1">S0AB</strain>
    </source>
</reference>